<protein>
    <submittedName>
        <fullName evidence="3">Uncharacterized protein</fullName>
    </submittedName>
</protein>
<feature type="transmembrane region" description="Helical" evidence="1">
    <location>
        <begin position="358"/>
        <end position="376"/>
    </location>
</feature>
<accession>A0A251TFH3</accession>
<dbReference type="PANTHER" id="PTHR35307">
    <property type="entry name" value="PROTEIN, PUTATIVE-RELATED"/>
    <property type="match status" value="1"/>
</dbReference>
<evidence type="ECO:0000256" key="1">
    <source>
        <dbReference type="SAM" id="Phobius"/>
    </source>
</evidence>
<gene>
    <name evidence="3" type="ORF">HannXRQ_Chr11g0351941</name>
    <name evidence="2" type="ORF">HanXRQr2_Chr11g0517591</name>
</gene>
<dbReference type="PANTHER" id="PTHR35307:SF9">
    <property type="entry name" value="TRANSMEMBRANE PROTEIN"/>
    <property type="match status" value="1"/>
</dbReference>
<evidence type="ECO:0000313" key="3">
    <source>
        <dbReference type="EMBL" id="OTG09346.1"/>
    </source>
</evidence>
<evidence type="ECO:0000313" key="4">
    <source>
        <dbReference type="Proteomes" id="UP000215914"/>
    </source>
</evidence>
<feature type="transmembrane region" description="Helical" evidence="1">
    <location>
        <begin position="248"/>
        <end position="272"/>
    </location>
</feature>
<dbReference type="OMA" id="EETRNCW"/>
<dbReference type="AlphaFoldDB" id="A0A251TFH3"/>
<dbReference type="InParanoid" id="A0A251TFH3"/>
<dbReference type="EMBL" id="MNCJ02000326">
    <property type="protein sequence ID" value="KAF5784273.1"/>
    <property type="molecule type" value="Genomic_DNA"/>
</dbReference>
<sequence length="717" mass="82112">MDSHLKLPAEVMLPWVGLYVAVASLICTLAMAADAVQAVWQWKLWFPNRYFTLNAATITLIAIAMKLPVDLSTELFYGKYVSIFFLVTMLANFLPSLGLMDDKELLMNIVALGILLITIVVNMGIQIYMLSSWFLVFIFVLPLLWPFSVALTVTSMRKNLEHRYKESQQLVSSHQEKMFSSEELKLYVKKYWMMTETRNPQFVIACSPVSSAFGVICVPLVLMSGLNLVDLIKDHVYDDLDEDSDSDYKWSLGIIFVVQLIGVIVGSIAPILRCFTSIGHYSLSKKLSKNHLNVFRVEKHWIQSLQQWKRNHVHSHIPGRHFKIVFHYVKNTFLNFCLALHIAILVICKAIVLVPRAFLILLACCWYFFKSFLEWLKKMAKTSNGNMSSELEEYARYVVQIEEEAKLSKRILRNTLHSITQLLNAEKEPRNLLMLLEKSKGFVGVVEFDNDLVQPLYPEETRNCWSLVVVTLTTIAIALPNIANVHFKGLLASMSEGLKIVRHVEDCLNADGELVSAIKSSRRVWKEVGVYHKWLKIDLQNKAHKDKTSKEIIKWLGDEGEKIMKRFISNKKSSIDRSPYKFVLASSMYRISTSILLHLNAQEISLNDEDLFEWISTIIADILFACFTNLPRVIKMKCHHNEIEKRGDNIRIAAQLLGKSKEILKILEARTLPNIDQDSMAYIDKWRVLPKIQLTNGGASTNEIYQDHHVVELLAGV</sequence>
<feature type="transmembrane region" description="Helical" evidence="1">
    <location>
        <begin position="333"/>
        <end position="352"/>
    </location>
</feature>
<feature type="transmembrane region" description="Helical" evidence="1">
    <location>
        <begin position="133"/>
        <end position="153"/>
    </location>
</feature>
<dbReference type="EMBL" id="CM007900">
    <property type="protein sequence ID" value="OTG09346.1"/>
    <property type="molecule type" value="Genomic_DNA"/>
</dbReference>
<keyword evidence="4" id="KW-1185">Reference proteome</keyword>
<keyword evidence="1" id="KW-0472">Membrane</keyword>
<reference evidence="3" key="2">
    <citation type="submission" date="2017-02" db="EMBL/GenBank/DDBJ databases">
        <title>Sunflower complete genome.</title>
        <authorList>
            <person name="Langlade N."/>
            <person name="Munos S."/>
        </authorList>
    </citation>
    <scope>NUCLEOTIDE SEQUENCE [LARGE SCALE GENOMIC DNA]</scope>
    <source>
        <tissue evidence="3">Leaves</tissue>
    </source>
</reference>
<dbReference type="Proteomes" id="UP000215914">
    <property type="component" value="Chromosome 11"/>
</dbReference>
<dbReference type="OrthoDB" id="1915303at2759"/>
<proteinExistence type="predicted"/>
<dbReference type="Gramene" id="mRNA:HanXRQr2_Chr11g0517591">
    <property type="protein sequence ID" value="CDS:HanXRQr2_Chr11g0517591.1"/>
    <property type="gene ID" value="HanXRQr2_Chr11g0517591"/>
</dbReference>
<feature type="transmembrane region" description="Helical" evidence="1">
    <location>
        <begin position="51"/>
        <end position="69"/>
    </location>
</feature>
<keyword evidence="1" id="KW-0812">Transmembrane</keyword>
<feature type="transmembrane region" description="Helical" evidence="1">
    <location>
        <begin position="202"/>
        <end position="228"/>
    </location>
</feature>
<reference evidence="2" key="3">
    <citation type="submission" date="2020-06" db="EMBL/GenBank/DDBJ databases">
        <title>Helianthus annuus Genome sequencing and assembly Release 2.</title>
        <authorList>
            <person name="Gouzy J."/>
            <person name="Langlade N."/>
            <person name="Munos S."/>
        </authorList>
    </citation>
    <scope>NUCLEOTIDE SEQUENCE</scope>
    <source>
        <tissue evidence="2">Leaves</tissue>
    </source>
</reference>
<name>A0A251TFH3_HELAN</name>
<reference evidence="2 4" key="1">
    <citation type="journal article" date="2017" name="Nature">
        <title>The sunflower genome provides insights into oil metabolism, flowering and Asterid evolution.</title>
        <authorList>
            <person name="Badouin H."/>
            <person name="Gouzy J."/>
            <person name="Grassa C.J."/>
            <person name="Murat F."/>
            <person name="Staton S.E."/>
            <person name="Cottret L."/>
            <person name="Lelandais-Briere C."/>
            <person name="Owens G.L."/>
            <person name="Carrere S."/>
            <person name="Mayjonade B."/>
            <person name="Legrand L."/>
            <person name="Gill N."/>
            <person name="Kane N.C."/>
            <person name="Bowers J.E."/>
            <person name="Hubner S."/>
            <person name="Bellec A."/>
            <person name="Berard A."/>
            <person name="Berges H."/>
            <person name="Blanchet N."/>
            <person name="Boniface M.C."/>
            <person name="Brunel D."/>
            <person name="Catrice O."/>
            <person name="Chaidir N."/>
            <person name="Claudel C."/>
            <person name="Donnadieu C."/>
            <person name="Faraut T."/>
            <person name="Fievet G."/>
            <person name="Helmstetter N."/>
            <person name="King M."/>
            <person name="Knapp S.J."/>
            <person name="Lai Z."/>
            <person name="Le Paslier M.C."/>
            <person name="Lippi Y."/>
            <person name="Lorenzon L."/>
            <person name="Mandel J.R."/>
            <person name="Marage G."/>
            <person name="Marchand G."/>
            <person name="Marquand E."/>
            <person name="Bret-Mestries E."/>
            <person name="Morien E."/>
            <person name="Nambeesan S."/>
            <person name="Nguyen T."/>
            <person name="Pegot-Espagnet P."/>
            <person name="Pouilly N."/>
            <person name="Raftis F."/>
            <person name="Sallet E."/>
            <person name="Schiex T."/>
            <person name="Thomas J."/>
            <person name="Vandecasteele C."/>
            <person name="Vares D."/>
            <person name="Vear F."/>
            <person name="Vautrin S."/>
            <person name="Crespi M."/>
            <person name="Mangin B."/>
            <person name="Burke J.M."/>
            <person name="Salse J."/>
            <person name="Munos S."/>
            <person name="Vincourt P."/>
            <person name="Rieseberg L.H."/>
            <person name="Langlade N.B."/>
        </authorList>
    </citation>
    <scope>NUCLEOTIDE SEQUENCE [LARGE SCALE GENOMIC DNA]</scope>
    <source>
        <strain evidence="4">cv. SF193</strain>
        <tissue evidence="2">Leaves</tissue>
    </source>
</reference>
<feature type="transmembrane region" description="Helical" evidence="1">
    <location>
        <begin position="106"/>
        <end position="127"/>
    </location>
</feature>
<evidence type="ECO:0000313" key="2">
    <source>
        <dbReference type="EMBL" id="KAF5784273.1"/>
    </source>
</evidence>
<keyword evidence="1" id="KW-1133">Transmembrane helix</keyword>
<feature type="transmembrane region" description="Helical" evidence="1">
    <location>
        <begin position="12"/>
        <end position="39"/>
    </location>
</feature>
<organism evidence="3 4">
    <name type="scientific">Helianthus annuus</name>
    <name type="common">Common sunflower</name>
    <dbReference type="NCBI Taxonomy" id="4232"/>
    <lineage>
        <taxon>Eukaryota</taxon>
        <taxon>Viridiplantae</taxon>
        <taxon>Streptophyta</taxon>
        <taxon>Embryophyta</taxon>
        <taxon>Tracheophyta</taxon>
        <taxon>Spermatophyta</taxon>
        <taxon>Magnoliopsida</taxon>
        <taxon>eudicotyledons</taxon>
        <taxon>Gunneridae</taxon>
        <taxon>Pentapetalae</taxon>
        <taxon>asterids</taxon>
        <taxon>campanulids</taxon>
        <taxon>Asterales</taxon>
        <taxon>Asteraceae</taxon>
        <taxon>Asteroideae</taxon>
        <taxon>Heliantheae alliance</taxon>
        <taxon>Heliantheae</taxon>
        <taxon>Helianthus</taxon>
    </lineage>
</organism>
<feature type="transmembrane region" description="Helical" evidence="1">
    <location>
        <begin position="75"/>
        <end position="94"/>
    </location>
</feature>